<dbReference type="PIRSF" id="PIRSF016398">
    <property type="entry name" value="TFIIE-beta"/>
    <property type="match status" value="1"/>
</dbReference>
<dbReference type="GO" id="GO:0006367">
    <property type="term" value="P:transcription initiation at RNA polymerase II promoter"/>
    <property type="evidence" value="ECO:0007669"/>
    <property type="project" value="UniProtKB-UniRule"/>
</dbReference>
<accession>A0A0E9NNQ9</accession>
<dbReference type="Pfam" id="PF22254">
    <property type="entry name" value="TFA2_E-tether"/>
    <property type="match status" value="1"/>
</dbReference>
<dbReference type="GO" id="GO:0005673">
    <property type="term" value="C:transcription factor TFIIE complex"/>
    <property type="evidence" value="ECO:0007669"/>
    <property type="project" value="UniProtKB-UniRule"/>
</dbReference>
<keyword evidence="3 7" id="KW-0238">DNA-binding</keyword>
<protein>
    <recommendedName>
        <fullName evidence="7">Transcription initiation factor IIE subunit beta</fullName>
    </recommendedName>
</protein>
<dbReference type="STRING" id="698492.A0A0E9NNQ9"/>
<evidence type="ECO:0000256" key="2">
    <source>
        <dbReference type="ARBA" id="ARBA00023015"/>
    </source>
</evidence>
<dbReference type="GO" id="GO:0001097">
    <property type="term" value="F:TFIIH-class transcription factor complex binding"/>
    <property type="evidence" value="ECO:0007669"/>
    <property type="project" value="TreeGrafter"/>
</dbReference>
<comment type="subunit">
    <text evidence="7">Tetramer of two alpha and two beta chains.</text>
</comment>
<dbReference type="OMA" id="RTKKDNH"/>
<evidence type="ECO:0000256" key="6">
    <source>
        <dbReference type="ARBA" id="ARBA00025581"/>
    </source>
</evidence>
<dbReference type="PANTHER" id="PTHR12716:SF8">
    <property type="entry name" value="TRANSCRIPTION INITIATION FACTOR IIE SUBUNIT BETA"/>
    <property type="match status" value="1"/>
</dbReference>
<gene>
    <name evidence="10" type="ORF">G7K_5172-t1</name>
</gene>
<dbReference type="InterPro" id="IPR003166">
    <property type="entry name" value="TFIIE_bsu_DNA-bd"/>
</dbReference>
<dbReference type="Proteomes" id="UP000033140">
    <property type="component" value="Unassembled WGS sequence"/>
</dbReference>
<keyword evidence="2 7" id="KW-0805">Transcription regulation</keyword>
<dbReference type="InterPro" id="IPR040501">
    <property type="entry name" value="TFA2_Winged_2"/>
</dbReference>
<feature type="region of interest" description="Disordered" evidence="8">
    <location>
        <begin position="265"/>
        <end position="295"/>
    </location>
</feature>
<evidence type="ECO:0000256" key="5">
    <source>
        <dbReference type="ARBA" id="ARBA00023242"/>
    </source>
</evidence>
<dbReference type="PANTHER" id="PTHR12716">
    <property type="entry name" value="TRANSCRIPTION INITIATION FACTOR IIE, BETA SUBUNIT"/>
    <property type="match status" value="1"/>
</dbReference>
<feature type="domain" description="TFIIE beta" evidence="9">
    <location>
        <begin position="60"/>
        <end position="146"/>
    </location>
</feature>
<dbReference type="InterPro" id="IPR054600">
    <property type="entry name" value="TFA2_E-tether"/>
</dbReference>
<dbReference type="PROSITE" id="PS51351">
    <property type="entry name" value="TFIIE_BETA_C"/>
    <property type="match status" value="1"/>
</dbReference>
<dbReference type="Pfam" id="PF02186">
    <property type="entry name" value="TFIIE_beta"/>
    <property type="match status" value="1"/>
</dbReference>
<dbReference type="AlphaFoldDB" id="A0A0E9NNQ9"/>
<reference evidence="10 11" key="3">
    <citation type="journal article" date="2015" name="Genome Announc.">
        <title>Draft Genome Sequence of the Archiascomycetous Yeast Saitoella complicata.</title>
        <authorList>
            <person name="Yamauchi K."/>
            <person name="Kondo S."/>
            <person name="Hamamoto M."/>
            <person name="Takahashi Y."/>
            <person name="Ogura Y."/>
            <person name="Hayashi T."/>
            <person name="Nishida H."/>
        </authorList>
    </citation>
    <scope>NUCLEOTIDE SEQUENCE [LARGE SCALE GENOMIC DNA]</scope>
    <source>
        <strain evidence="10 11">NRRL Y-17804</strain>
    </source>
</reference>
<evidence type="ECO:0000313" key="10">
    <source>
        <dbReference type="EMBL" id="GAO51060.1"/>
    </source>
</evidence>
<name>A0A0E9NNQ9_SAICN</name>
<evidence type="ECO:0000259" key="9">
    <source>
        <dbReference type="PROSITE" id="PS51351"/>
    </source>
</evidence>
<comment type="subcellular location">
    <subcellularLocation>
        <location evidence="1 7">Nucleus</location>
    </subcellularLocation>
</comment>
<keyword evidence="5 7" id="KW-0539">Nucleus</keyword>
<dbReference type="Pfam" id="PF18121">
    <property type="entry name" value="TFA2_Winged_2"/>
    <property type="match status" value="1"/>
</dbReference>
<evidence type="ECO:0000256" key="1">
    <source>
        <dbReference type="ARBA" id="ARBA00004123"/>
    </source>
</evidence>
<feature type="region of interest" description="Disordered" evidence="8">
    <location>
        <begin position="27"/>
        <end position="67"/>
    </location>
</feature>
<proteinExistence type="inferred from homology"/>
<organism evidence="10 11">
    <name type="scientific">Saitoella complicata (strain BCRC 22490 / CBS 7301 / JCM 7358 / NBRC 10748 / NRRL Y-17804)</name>
    <dbReference type="NCBI Taxonomy" id="698492"/>
    <lineage>
        <taxon>Eukaryota</taxon>
        <taxon>Fungi</taxon>
        <taxon>Dikarya</taxon>
        <taxon>Ascomycota</taxon>
        <taxon>Taphrinomycotina</taxon>
        <taxon>Taphrinomycotina incertae sedis</taxon>
        <taxon>Saitoella</taxon>
    </lineage>
</organism>
<keyword evidence="4 7" id="KW-0804">Transcription</keyword>
<reference evidence="10 11" key="1">
    <citation type="journal article" date="2011" name="J. Gen. Appl. Microbiol.">
        <title>Draft genome sequencing of the enigmatic yeast Saitoella complicata.</title>
        <authorList>
            <person name="Nishida H."/>
            <person name="Hamamoto M."/>
            <person name="Sugiyama J."/>
        </authorList>
    </citation>
    <scope>NUCLEOTIDE SEQUENCE [LARGE SCALE GENOMIC DNA]</scope>
    <source>
        <strain evidence="10 11">NRRL Y-17804</strain>
    </source>
</reference>
<sequence length="295" mass="32562">MSDLLRNAAAQKPRAIPTIQRAMVKRPAEDVEVVSVGSPGYPSDPGTPKKKSKKAQPIVYSQPADTGSGNHLLTQVKYAEDKLKEKGAPMKSLDLFSYLNIPLNSSTHRTLTRLFSLSSASSSTSVKIRYDPASDTYSYAPEHPVYDVPSLVQFLRQRAETTMKGMSIKDLKESWSDVVAGCEQAEHEGKILVLRAQNAEKTLRMTWANTGGELGGIDDEFKNMWNSLRLPPEADVPAELEKFGLKPTSVDPSTVKVKAVVDDKVKRPKRRRGKETNTHMAGILKDYQGFKGQST</sequence>
<comment type="caution">
    <text evidence="10">The sequence shown here is derived from an EMBL/GenBank/DDBJ whole genome shotgun (WGS) entry which is preliminary data.</text>
</comment>
<reference evidence="10 11" key="2">
    <citation type="journal article" date="2014" name="J. Gen. Appl. Microbiol.">
        <title>The early diverging ascomycetous budding yeast Saitoella complicata has three histone deacetylases belonging to the Clr6, Hos2, and Rpd3 lineages.</title>
        <authorList>
            <person name="Nishida H."/>
            <person name="Matsumoto T."/>
            <person name="Kondo S."/>
            <person name="Hamamoto M."/>
            <person name="Yoshikawa H."/>
        </authorList>
    </citation>
    <scope>NUCLEOTIDE SEQUENCE [LARGE SCALE GENOMIC DNA]</scope>
    <source>
        <strain evidence="10 11">NRRL Y-17804</strain>
    </source>
</reference>
<evidence type="ECO:0000256" key="7">
    <source>
        <dbReference type="PIRNR" id="PIRNR016398"/>
    </source>
</evidence>
<evidence type="ECO:0000256" key="4">
    <source>
        <dbReference type="ARBA" id="ARBA00023163"/>
    </source>
</evidence>
<evidence type="ECO:0000256" key="3">
    <source>
        <dbReference type="ARBA" id="ARBA00023125"/>
    </source>
</evidence>
<dbReference type="InterPro" id="IPR016656">
    <property type="entry name" value="TFIIE-bsu"/>
</dbReference>
<comment type="similarity">
    <text evidence="7">Belongs to the TFIIE beta subunit family.</text>
</comment>
<evidence type="ECO:0000256" key="8">
    <source>
        <dbReference type="SAM" id="MobiDB-lite"/>
    </source>
</evidence>
<keyword evidence="11" id="KW-1185">Reference proteome</keyword>
<evidence type="ECO:0000313" key="11">
    <source>
        <dbReference type="Proteomes" id="UP000033140"/>
    </source>
</evidence>
<comment type="function">
    <text evidence="6 7">Recruits TFIIH to the initiation complex and stimulates the RNA polymerase II C-terminal domain kinase and DNA-dependent ATPase activities of TFIIH. Both TFIIH and TFIIE are required for promoter clearance by RNA polymerase.</text>
</comment>
<dbReference type="EMBL" id="BACD03000040">
    <property type="protein sequence ID" value="GAO51060.1"/>
    <property type="molecule type" value="Genomic_DNA"/>
</dbReference>
<dbReference type="GO" id="GO:0003677">
    <property type="term" value="F:DNA binding"/>
    <property type="evidence" value="ECO:0007669"/>
    <property type="project" value="UniProtKB-UniRule"/>
</dbReference>